<dbReference type="InterPro" id="IPR029149">
    <property type="entry name" value="Creatin/AminoP/Spt16_N"/>
</dbReference>
<evidence type="ECO:0000313" key="2">
    <source>
        <dbReference type="EMBL" id="SVE25861.1"/>
    </source>
</evidence>
<dbReference type="InterPro" id="IPR050422">
    <property type="entry name" value="X-Pro_aminopeptidase_P"/>
</dbReference>
<name>A0A383C133_9ZZZZ</name>
<dbReference type="Pfam" id="PF16189">
    <property type="entry name" value="Creatinase_N_2"/>
    <property type="match status" value="1"/>
</dbReference>
<dbReference type="Pfam" id="PF01321">
    <property type="entry name" value="Creatinase_N"/>
    <property type="match status" value="1"/>
</dbReference>
<dbReference type="PANTHER" id="PTHR43763:SF6">
    <property type="entry name" value="XAA-PRO AMINOPEPTIDASE 1"/>
    <property type="match status" value="1"/>
</dbReference>
<dbReference type="EMBL" id="UINC01204920">
    <property type="protein sequence ID" value="SVE25861.1"/>
    <property type="molecule type" value="Genomic_DNA"/>
</dbReference>
<proteinExistence type="predicted"/>
<dbReference type="Gene3D" id="3.40.350.10">
    <property type="entry name" value="Creatinase/prolidase N-terminal domain"/>
    <property type="match status" value="2"/>
</dbReference>
<feature type="domain" description="Creatinase N-terminal" evidence="1">
    <location>
        <begin position="6"/>
        <end position="126"/>
    </location>
</feature>
<reference evidence="2" key="1">
    <citation type="submission" date="2018-05" db="EMBL/GenBank/DDBJ databases">
        <authorList>
            <person name="Lanie J.A."/>
            <person name="Ng W.-L."/>
            <person name="Kazmierczak K.M."/>
            <person name="Andrzejewski T.M."/>
            <person name="Davidsen T.M."/>
            <person name="Wayne K.J."/>
            <person name="Tettelin H."/>
            <person name="Glass J.I."/>
            <person name="Rusch D."/>
            <person name="Podicherti R."/>
            <person name="Tsui H.-C.T."/>
            <person name="Winkler M.E."/>
        </authorList>
    </citation>
    <scope>NUCLEOTIDE SEQUENCE</scope>
</reference>
<gene>
    <name evidence="2" type="ORF">METZ01_LOCUS478715</name>
</gene>
<dbReference type="PANTHER" id="PTHR43763">
    <property type="entry name" value="XAA-PRO AMINOPEPTIDASE 1"/>
    <property type="match status" value="1"/>
</dbReference>
<dbReference type="SUPFAM" id="SSF53092">
    <property type="entry name" value="Creatinase/prolidase N-terminal domain"/>
    <property type="match status" value="1"/>
</dbReference>
<dbReference type="AlphaFoldDB" id="A0A383C133"/>
<organism evidence="2">
    <name type="scientific">marine metagenome</name>
    <dbReference type="NCBI Taxonomy" id="408172"/>
    <lineage>
        <taxon>unclassified sequences</taxon>
        <taxon>metagenomes</taxon>
        <taxon>ecological metagenomes</taxon>
    </lineage>
</organism>
<feature type="non-terminal residue" evidence="2">
    <location>
        <position position="225"/>
    </location>
</feature>
<sequence length="225" mass="26131">MKNLKIAKIQNRLKDKKIDSLIINRTDEFLNEYISSDSERLFWVTNFSGSAGRAIISQNDSNLFVDGRYTFQAKEQIDDSVISLFYFNDFSKELNKHFDKHKCVALDPKLHSIEEVNKIIELANKNETKLHFTTPNLIDELWSDKPERKYSAIFDHPINFAGIETSNKVDQFIQELKNNNLDSYFLSSLDSIAWLLNLRGDDILHSPLAFAYLFISVENKPVLYL</sequence>
<accession>A0A383C133</accession>
<evidence type="ECO:0000259" key="1">
    <source>
        <dbReference type="Pfam" id="PF01321"/>
    </source>
</evidence>
<dbReference type="InterPro" id="IPR000587">
    <property type="entry name" value="Creatinase_N"/>
</dbReference>
<protein>
    <recommendedName>
        <fullName evidence="1">Creatinase N-terminal domain-containing protein</fullName>
    </recommendedName>
</protein>